<dbReference type="InterPro" id="IPR005543">
    <property type="entry name" value="PASTA_dom"/>
</dbReference>
<dbReference type="Proteomes" id="UP000198820">
    <property type="component" value="Unassembled WGS sequence"/>
</dbReference>
<dbReference type="Gene3D" id="3.30.10.20">
    <property type="match status" value="2"/>
</dbReference>
<keyword evidence="1" id="KW-1133">Transmembrane helix</keyword>
<dbReference type="AlphaFoldDB" id="A0A1H3ZH03"/>
<feature type="domain" description="PASTA" evidence="2">
    <location>
        <begin position="41"/>
        <end position="108"/>
    </location>
</feature>
<dbReference type="EMBL" id="FNQF01000004">
    <property type="protein sequence ID" value="SEA22937.1"/>
    <property type="molecule type" value="Genomic_DNA"/>
</dbReference>
<keyword evidence="4" id="KW-1185">Reference proteome</keyword>
<evidence type="ECO:0000256" key="1">
    <source>
        <dbReference type="SAM" id="Phobius"/>
    </source>
</evidence>
<keyword evidence="1" id="KW-0812">Transmembrane</keyword>
<evidence type="ECO:0000259" key="2">
    <source>
        <dbReference type="PROSITE" id="PS51178"/>
    </source>
</evidence>
<accession>A0A1H3ZH03</accession>
<keyword evidence="1" id="KW-0472">Membrane</keyword>
<gene>
    <name evidence="3" type="ORF">SAMN05421540_10474</name>
</gene>
<reference evidence="3 4" key="1">
    <citation type="submission" date="2016-10" db="EMBL/GenBank/DDBJ databases">
        <authorList>
            <person name="de Groot N.N."/>
        </authorList>
    </citation>
    <scope>NUCLEOTIDE SEQUENCE [LARGE SCALE GENOMIC DNA]</scope>
    <source>
        <strain evidence="3 4">DSM 23581</strain>
    </source>
</reference>
<feature type="transmembrane region" description="Helical" evidence="1">
    <location>
        <begin position="12"/>
        <end position="34"/>
    </location>
</feature>
<name>A0A1H3ZH03_9FLAO</name>
<dbReference type="PROSITE" id="PS51178">
    <property type="entry name" value="PASTA"/>
    <property type="match status" value="1"/>
</dbReference>
<dbReference type="Pfam" id="PF03793">
    <property type="entry name" value="PASTA"/>
    <property type="match status" value="1"/>
</dbReference>
<evidence type="ECO:0000313" key="3">
    <source>
        <dbReference type="EMBL" id="SEA22937.1"/>
    </source>
</evidence>
<dbReference type="RefSeq" id="WP_093241420.1">
    <property type="nucleotide sequence ID" value="NZ_FNQF01000004.1"/>
</dbReference>
<evidence type="ECO:0000313" key="4">
    <source>
        <dbReference type="Proteomes" id="UP000198820"/>
    </source>
</evidence>
<sequence length="205" mass="23064">MSLFKFLSSKAFLKQIIIAILLIVVLIFGATQWLSATTNHGETIKVPDLSKLSLDIVDKKLDEVNMRFEVLDSANYNPDYPAFSVIEQNPKAGAMVKDNRKIYLTVNPSDYIDVEIPENLISRTLRQVQPTLEAMGFKIVEVVEKPGWAKGSVLELKHDDATLEAGEMLKKNSEIIIVISDGSLRYNEEFSEEIESDSLKIETNE</sequence>
<dbReference type="CDD" id="cd06577">
    <property type="entry name" value="PASTA_pknB"/>
    <property type="match status" value="2"/>
</dbReference>
<organism evidence="3 4">
    <name type="scientific">Psychroflexus halocasei</name>
    <dbReference type="NCBI Taxonomy" id="908615"/>
    <lineage>
        <taxon>Bacteria</taxon>
        <taxon>Pseudomonadati</taxon>
        <taxon>Bacteroidota</taxon>
        <taxon>Flavobacteriia</taxon>
        <taxon>Flavobacteriales</taxon>
        <taxon>Flavobacteriaceae</taxon>
        <taxon>Psychroflexus</taxon>
    </lineage>
</organism>
<proteinExistence type="predicted"/>
<protein>
    <submittedName>
        <fullName evidence="3">PASTA domain-containing protein</fullName>
    </submittedName>
</protein>
<dbReference type="SMART" id="SM00740">
    <property type="entry name" value="PASTA"/>
    <property type="match status" value="2"/>
</dbReference>
<dbReference type="STRING" id="908615.SAMN05421540_10474"/>